<dbReference type="InterPro" id="IPR006043">
    <property type="entry name" value="NCS2"/>
</dbReference>
<feature type="transmembrane region" description="Helical" evidence="7">
    <location>
        <begin position="424"/>
        <end position="453"/>
    </location>
</feature>
<feature type="transmembrane region" description="Helical" evidence="7">
    <location>
        <begin position="153"/>
        <end position="176"/>
    </location>
</feature>
<evidence type="ECO:0000256" key="1">
    <source>
        <dbReference type="ARBA" id="ARBA00004127"/>
    </source>
</evidence>
<evidence type="ECO:0000256" key="4">
    <source>
        <dbReference type="ARBA" id="ARBA00022692"/>
    </source>
</evidence>
<dbReference type="PANTHER" id="PTHR43337">
    <property type="entry name" value="XANTHINE/URACIL PERMEASE C887.17-RELATED"/>
    <property type="match status" value="1"/>
</dbReference>
<reference evidence="8 9" key="1">
    <citation type="submission" date="2020-07" db="EMBL/GenBank/DDBJ databases">
        <title>Sequencing the genomes of 1000 actinobacteria strains.</title>
        <authorList>
            <person name="Klenk H.-P."/>
        </authorList>
    </citation>
    <scope>NUCLEOTIDE SEQUENCE [LARGE SCALE GENOMIC DNA]</scope>
    <source>
        <strain evidence="8 9">DSM 26341</strain>
    </source>
</reference>
<comment type="subcellular location">
    <subcellularLocation>
        <location evidence="1">Endomembrane system</location>
        <topology evidence="1">Multi-pass membrane protein</topology>
    </subcellularLocation>
</comment>
<dbReference type="GO" id="GO:0005345">
    <property type="term" value="F:purine nucleobase transmembrane transporter activity"/>
    <property type="evidence" value="ECO:0007669"/>
    <property type="project" value="TreeGrafter"/>
</dbReference>
<evidence type="ECO:0000256" key="6">
    <source>
        <dbReference type="ARBA" id="ARBA00023136"/>
    </source>
</evidence>
<dbReference type="Proteomes" id="UP000539111">
    <property type="component" value="Unassembled WGS sequence"/>
</dbReference>
<feature type="transmembrane region" description="Helical" evidence="7">
    <location>
        <begin position="69"/>
        <end position="89"/>
    </location>
</feature>
<dbReference type="AlphaFoldDB" id="A0A7Z0A961"/>
<evidence type="ECO:0000313" key="9">
    <source>
        <dbReference type="Proteomes" id="UP000539111"/>
    </source>
</evidence>
<dbReference type="Pfam" id="PF00860">
    <property type="entry name" value="Xan_ur_permease"/>
    <property type="match status" value="1"/>
</dbReference>
<feature type="transmembrane region" description="Helical" evidence="7">
    <location>
        <begin position="287"/>
        <end position="308"/>
    </location>
</feature>
<organism evidence="8 9">
    <name type="scientific">Spelaeicoccus albus</name>
    <dbReference type="NCBI Taxonomy" id="1280376"/>
    <lineage>
        <taxon>Bacteria</taxon>
        <taxon>Bacillati</taxon>
        <taxon>Actinomycetota</taxon>
        <taxon>Actinomycetes</taxon>
        <taxon>Micrococcales</taxon>
        <taxon>Brevibacteriaceae</taxon>
        <taxon>Spelaeicoccus</taxon>
    </lineage>
</organism>
<dbReference type="GO" id="GO:0012505">
    <property type="term" value="C:endomembrane system"/>
    <property type="evidence" value="ECO:0007669"/>
    <property type="project" value="UniProtKB-SubCell"/>
</dbReference>
<comment type="caution">
    <text evidence="8">The sequence shown here is derived from an EMBL/GenBank/DDBJ whole genome shotgun (WGS) entry which is preliminary data.</text>
</comment>
<feature type="transmembrane region" description="Helical" evidence="7">
    <location>
        <begin position="122"/>
        <end position="141"/>
    </location>
</feature>
<feature type="transmembrane region" description="Helical" evidence="7">
    <location>
        <begin position="218"/>
        <end position="239"/>
    </location>
</feature>
<keyword evidence="9" id="KW-1185">Reference proteome</keyword>
<feature type="transmembrane region" description="Helical" evidence="7">
    <location>
        <begin position="465"/>
        <end position="483"/>
    </location>
</feature>
<sequence length="489" mass="50804">MPITAEKQPSAINRFFKISERGSTIGREVRGGLATFFAMAYIIVLNPLIIGTATDGTGKFLGGGSSPDIAAVAAATAFIGGLMCILMGVMANFPMAISAGLGLSALITFGIAALPGMTWADAMGLVVIEGVILLILVLTGFREAIFRAVPAQLKVAITVGIGLFIALIGLVNAGFVRSGSGTPVELGVGGWLVGWPTLVFVIGLVTLFVLHTLKVKGAILYAIIGSTILAVILQATLHIGSSTNAAGKVVNDAGWQLSVPELPKSWAQLPDLSLLGQFNLLGSWTDVGVVTSILAVFTMLITNFFDALGTMTAIGAEGDMLDKDKNVIGSRRILVADSIGAIAGGLGSVSNNSGFVESTVGVGEGARTGLANVVTGIGMLLAVFLAPIAAMVPYEAAAPALVLVGFLMMQQVKSIDWTDVEIAIPAFVTIMLMPFAYSITVGIGAGFIMHVVLKVARRKPRDVHPLMWLTAALFIFYFVSGPIKDAFAH</sequence>
<dbReference type="PANTHER" id="PTHR43337:SF1">
    <property type="entry name" value="XANTHINE_URACIL PERMEASE C887.17-RELATED"/>
    <property type="match status" value="1"/>
</dbReference>
<protein>
    <submittedName>
        <fullName evidence="8">AGZA family xanthine/uracil permease-like MFS transporter</fullName>
    </submittedName>
</protein>
<accession>A0A7Z0A961</accession>
<name>A0A7Z0A961_9MICO</name>
<dbReference type="GO" id="GO:0005886">
    <property type="term" value="C:plasma membrane"/>
    <property type="evidence" value="ECO:0007669"/>
    <property type="project" value="TreeGrafter"/>
</dbReference>
<keyword evidence="4 7" id="KW-0812">Transmembrane</keyword>
<evidence type="ECO:0000313" key="8">
    <source>
        <dbReference type="EMBL" id="NYI65911.1"/>
    </source>
</evidence>
<keyword evidence="3" id="KW-0813">Transport</keyword>
<keyword evidence="5 7" id="KW-1133">Transmembrane helix</keyword>
<evidence type="ECO:0000256" key="2">
    <source>
        <dbReference type="ARBA" id="ARBA00005697"/>
    </source>
</evidence>
<comment type="similarity">
    <text evidence="2">Belongs to the nucleobase:cation symporter-2 (NCS2) (TC 2.A.40) family. Azg-like subfamily.</text>
</comment>
<feature type="transmembrane region" description="Helical" evidence="7">
    <location>
        <begin position="96"/>
        <end position="116"/>
    </location>
</feature>
<proteinExistence type="inferred from homology"/>
<feature type="transmembrane region" description="Helical" evidence="7">
    <location>
        <begin position="188"/>
        <end position="211"/>
    </location>
</feature>
<gene>
    <name evidence="8" type="ORF">BJY26_000217</name>
</gene>
<feature type="transmembrane region" description="Helical" evidence="7">
    <location>
        <begin position="31"/>
        <end position="49"/>
    </location>
</feature>
<evidence type="ECO:0000256" key="7">
    <source>
        <dbReference type="SAM" id="Phobius"/>
    </source>
</evidence>
<evidence type="ECO:0000256" key="5">
    <source>
        <dbReference type="ARBA" id="ARBA00022989"/>
    </source>
</evidence>
<evidence type="ECO:0000256" key="3">
    <source>
        <dbReference type="ARBA" id="ARBA00022448"/>
    </source>
</evidence>
<dbReference type="InterPro" id="IPR045018">
    <property type="entry name" value="Azg-like"/>
</dbReference>
<feature type="transmembrane region" description="Helical" evidence="7">
    <location>
        <begin position="369"/>
        <end position="389"/>
    </location>
</feature>
<dbReference type="EMBL" id="JACBZP010000001">
    <property type="protein sequence ID" value="NYI65911.1"/>
    <property type="molecule type" value="Genomic_DNA"/>
</dbReference>
<dbReference type="RefSeq" id="WP_179424936.1">
    <property type="nucleotide sequence ID" value="NZ_JACBZP010000001.1"/>
</dbReference>
<keyword evidence="6 7" id="KW-0472">Membrane</keyword>